<dbReference type="KEGG" id="asan:AWM72_08910"/>
<dbReference type="EC" id="2.3.1.39" evidence="4"/>
<evidence type="ECO:0000256" key="5">
    <source>
        <dbReference type="PIRSR" id="PIRSR000446-1"/>
    </source>
</evidence>
<evidence type="ECO:0000313" key="7">
    <source>
        <dbReference type="EMBL" id="AMB94869.1"/>
    </source>
</evidence>
<evidence type="ECO:0000259" key="6">
    <source>
        <dbReference type="SMART" id="SM00827"/>
    </source>
</evidence>
<protein>
    <recommendedName>
        <fullName evidence="4">Malonyl CoA-acyl carrier protein transacylase</fullName>
        <ecNumber evidence="4">2.3.1.39</ecNumber>
    </recommendedName>
</protein>
<dbReference type="InterPro" id="IPR016036">
    <property type="entry name" value="Malonyl_transacylase_ACP-bd"/>
</dbReference>
<evidence type="ECO:0000313" key="9">
    <source>
        <dbReference type="Proteomes" id="UP000069912"/>
    </source>
</evidence>
<dbReference type="GO" id="GO:0005829">
    <property type="term" value="C:cytosol"/>
    <property type="evidence" value="ECO:0007669"/>
    <property type="project" value="TreeGrafter"/>
</dbReference>
<dbReference type="PIRSF" id="PIRSF000446">
    <property type="entry name" value="Mct"/>
    <property type="match status" value="1"/>
</dbReference>
<feature type="active site" evidence="5">
    <location>
        <position position="89"/>
    </location>
</feature>
<evidence type="ECO:0000256" key="4">
    <source>
        <dbReference type="PIRNR" id="PIRNR000446"/>
    </source>
</evidence>
<accession>A0A109RDR1</accession>
<dbReference type="InterPro" id="IPR050858">
    <property type="entry name" value="Mal-CoA-ACP_Trans/PKS_FabD"/>
</dbReference>
<dbReference type="Gene3D" id="3.30.70.250">
    <property type="entry name" value="Malonyl-CoA ACP transacylase, ACP-binding"/>
    <property type="match status" value="1"/>
</dbReference>
<dbReference type="EMBL" id="CP014160">
    <property type="protein sequence ID" value="AMB94869.1"/>
    <property type="molecule type" value="Genomic_DNA"/>
</dbReference>
<dbReference type="GeneID" id="92904189"/>
<reference evidence="8 10" key="3">
    <citation type="submission" date="2017-12" db="EMBL/GenBank/DDBJ databases">
        <title>Phylogenetic diversity of female urinary microbiome.</title>
        <authorList>
            <person name="Thomas-White K."/>
            <person name="Wolfe A.J."/>
        </authorList>
    </citation>
    <scope>NUCLEOTIDE SEQUENCE [LARGE SCALE GENOMIC DNA]</scope>
    <source>
        <strain evidence="8 10">UMB0139</strain>
    </source>
</reference>
<dbReference type="Proteomes" id="UP000234239">
    <property type="component" value="Unassembled WGS sequence"/>
</dbReference>
<organism evidence="7 9">
    <name type="scientific">Aerococcus sanguinicola</name>
    <dbReference type="NCBI Taxonomy" id="119206"/>
    <lineage>
        <taxon>Bacteria</taxon>
        <taxon>Bacillati</taxon>
        <taxon>Bacillota</taxon>
        <taxon>Bacilli</taxon>
        <taxon>Lactobacillales</taxon>
        <taxon>Aerococcaceae</taxon>
        <taxon>Aerococcus</taxon>
    </lineage>
</organism>
<dbReference type="InterPro" id="IPR014043">
    <property type="entry name" value="Acyl_transferase_dom"/>
</dbReference>
<dbReference type="PANTHER" id="PTHR42681:SF1">
    <property type="entry name" value="MALONYL-COA-ACYL CARRIER PROTEIN TRANSACYLASE, MITOCHONDRIAL"/>
    <property type="match status" value="1"/>
</dbReference>
<sequence length="311" mass="34302">MSIAFMYSGQGAQFKGMGQDILAHYPHLETFFEEASAVTSYDMKAICFEDDEKIHETQYTQPALITIEAMLTQVLHEAGIQADYSLGLSLGEYAALMDAGALSYATCLDLIRQRGKIMAEAVPSGLGKMVAVMNTPRETIEAACQEAREESGAYVAPANYNTSKQVVIGGYEEPVDLACEKLKARGSKKLIPLKVSGPFHTALMEPASADFKQALEAVDFDHMQYPVISNTTAQAHDMAHLKENLAKQMYRPVRWEDSIRYLLDQGVDCFIEIGPGKTLSSFMKQIDRSVACYRVGDLDNLQKTINELSGE</sequence>
<dbReference type="Pfam" id="PF00698">
    <property type="entry name" value="Acyl_transf_1"/>
    <property type="match status" value="1"/>
</dbReference>
<dbReference type="SUPFAM" id="SSF52151">
    <property type="entry name" value="FabD/lysophospholipase-like"/>
    <property type="match status" value="1"/>
</dbReference>
<keyword evidence="2 4" id="KW-0012">Acyltransferase</keyword>
<dbReference type="InterPro" id="IPR024925">
    <property type="entry name" value="Malonyl_CoA-ACP_transAc"/>
</dbReference>
<feature type="domain" description="Malonyl-CoA:ACP transacylase (MAT)" evidence="6">
    <location>
        <begin position="6"/>
        <end position="297"/>
    </location>
</feature>
<evidence type="ECO:0000313" key="8">
    <source>
        <dbReference type="EMBL" id="PKZ23125.1"/>
    </source>
</evidence>
<gene>
    <name evidence="8" type="primary">fabD</name>
    <name evidence="7" type="ORF">AWM72_08910</name>
    <name evidence="8" type="ORF">CYJ28_00840</name>
</gene>
<comment type="similarity">
    <text evidence="4">Belongs to the fabD family.</text>
</comment>
<dbReference type="NCBIfam" id="TIGR00128">
    <property type="entry name" value="fabD"/>
    <property type="match status" value="1"/>
</dbReference>
<proteinExistence type="inferred from homology"/>
<dbReference type="InterPro" id="IPR001227">
    <property type="entry name" value="Ac_transferase_dom_sf"/>
</dbReference>
<dbReference type="InterPro" id="IPR004410">
    <property type="entry name" value="Malonyl_CoA-ACP_transAc_FabD"/>
</dbReference>
<evidence type="ECO:0000256" key="3">
    <source>
        <dbReference type="ARBA" id="ARBA00048462"/>
    </source>
</evidence>
<reference evidence="9" key="2">
    <citation type="submission" date="2016-01" db="EMBL/GenBank/DDBJ databases">
        <title>Six Aerococcus type strain genome sequencing and assembly using PacBio and Illumina Hiseq.</title>
        <authorList>
            <person name="Carkaci D."/>
            <person name="Dargis R."/>
            <person name="Nielsen X.C."/>
            <person name="Skovgaard O."/>
            <person name="Fuursted K."/>
            <person name="Christensen J.J."/>
        </authorList>
    </citation>
    <scope>NUCLEOTIDE SEQUENCE [LARGE SCALE GENOMIC DNA]</scope>
    <source>
        <strain evidence="9">CCUG43001</strain>
    </source>
</reference>
<keyword evidence="1 4" id="KW-0808">Transferase</keyword>
<evidence type="ECO:0000256" key="1">
    <source>
        <dbReference type="ARBA" id="ARBA00022679"/>
    </source>
</evidence>
<dbReference type="SMART" id="SM00827">
    <property type="entry name" value="PKS_AT"/>
    <property type="match status" value="1"/>
</dbReference>
<name>A0A109RDR1_9LACT</name>
<dbReference type="EMBL" id="PKGY01000001">
    <property type="protein sequence ID" value="PKZ23125.1"/>
    <property type="molecule type" value="Genomic_DNA"/>
</dbReference>
<dbReference type="OrthoDB" id="9805460at2"/>
<dbReference type="FunFam" id="3.30.70.250:FF:000001">
    <property type="entry name" value="Malonyl CoA-acyl carrier protein transacylase"/>
    <property type="match status" value="1"/>
</dbReference>
<dbReference type="AlphaFoldDB" id="A0A109RDR1"/>
<keyword evidence="9" id="KW-1185">Reference proteome</keyword>
<reference evidence="7 9" key="1">
    <citation type="journal article" date="2016" name="Genome Announc.">
        <title>Complete Genome Sequences of Aerococcus christensenii CCUG 28831T, Aerococcus sanguinicola CCUG 43001T, Aerococcus urinae CCUG 36881T, Aerococcus urinaeequi CCUG 28094T, Aerococcus urinaehominis CCUG 42038 BT, and Aerococcus viridans CCUG 4311T.</title>
        <authorList>
            <person name="Carkaci D."/>
            <person name="Dargis R."/>
            <person name="Nielsen X.C."/>
            <person name="Skovgaard O."/>
            <person name="Fuursted K."/>
            <person name="Christensen J.J."/>
        </authorList>
    </citation>
    <scope>NUCLEOTIDE SEQUENCE [LARGE SCALE GENOMIC DNA]</scope>
    <source>
        <strain evidence="7 9">CCUG43001</strain>
    </source>
</reference>
<evidence type="ECO:0000256" key="2">
    <source>
        <dbReference type="ARBA" id="ARBA00023315"/>
    </source>
</evidence>
<dbReference type="InterPro" id="IPR016035">
    <property type="entry name" value="Acyl_Trfase/lysoPLipase"/>
</dbReference>
<dbReference type="PANTHER" id="PTHR42681">
    <property type="entry name" value="MALONYL-COA-ACYL CARRIER PROTEIN TRANSACYLASE, MITOCHONDRIAL"/>
    <property type="match status" value="1"/>
</dbReference>
<dbReference type="GO" id="GO:0006633">
    <property type="term" value="P:fatty acid biosynthetic process"/>
    <property type="evidence" value="ECO:0007669"/>
    <property type="project" value="TreeGrafter"/>
</dbReference>
<feature type="active site" evidence="5">
    <location>
        <position position="200"/>
    </location>
</feature>
<dbReference type="GO" id="GO:0004314">
    <property type="term" value="F:[acyl-carrier-protein] S-malonyltransferase activity"/>
    <property type="evidence" value="ECO:0007669"/>
    <property type="project" value="UniProtKB-EC"/>
</dbReference>
<comment type="catalytic activity">
    <reaction evidence="3 4">
        <text>holo-[ACP] + malonyl-CoA = malonyl-[ACP] + CoA</text>
        <dbReference type="Rhea" id="RHEA:41792"/>
        <dbReference type="Rhea" id="RHEA-COMP:9623"/>
        <dbReference type="Rhea" id="RHEA-COMP:9685"/>
        <dbReference type="ChEBI" id="CHEBI:57287"/>
        <dbReference type="ChEBI" id="CHEBI:57384"/>
        <dbReference type="ChEBI" id="CHEBI:64479"/>
        <dbReference type="ChEBI" id="CHEBI:78449"/>
        <dbReference type="EC" id="2.3.1.39"/>
    </reaction>
</comment>
<dbReference type="Gene3D" id="3.40.366.10">
    <property type="entry name" value="Malonyl-Coenzyme A Acyl Carrier Protein, domain 2"/>
    <property type="match status" value="1"/>
</dbReference>
<dbReference type="SUPFAM" id="SSF55048">
    <property type="entry name" value="Probable ACP-binding domain of malonyl-CoA ACP transacylase"/>
    <property type="match status" value="1"/>
</dbReference>
<dbReference type="Proteomes" id="UP000069912">
    <property type="component" value="Chromosome"/>
</dbReference>
<dbReference type="RefSeq" id="WP_067976373.1">
    <property type="nucleotide sequence ID" value="NZ_CAJHKM010000003.1"/>
</dbReference>
<evidence type="ECO:0000313" key="10">
    <source>
        <dbReference type="Proteomes" id="UP000234239"/>
    </source>
</evidence>